<feature type="domain" description="Guanylate cyclase" evidence="4">
    <location>
        <begin position="24"/>
        <end position="145"/>
    </location>
</feature>
<organism evidence="5 6">
    <name type="scientific">Deinococcus caeni</name>
    <dbReference type="NCBI Taxonomy" id="569127"/>
    <lineage>
        <taxon>Bacteria</taxon>
        <taxon>Thermotogati</taxon>
        <taxon>Deinococcota</taxon>
        <taxon>Deinococci</taxon>
        <taxon>Deinococcales</taxon>
        <taxon>Deinococcaceae</taxon>
        <taxon>Deinococcus</taxon>
    </lineage>
</organism>
<reference evidence="5 6" key="1">
    <citation type="submission" date="2024-02" db="EMBL/GenBank/DDBJ databases">
        <title>Deinococcus caeni NBRC 101312.</title>
        <authorList>
            <person name="Ichikawa N."/>
            <person name="Katano-Makiyama Y."/>
            <person name="Hidaka K."/>
        </authorList>
    </citation>
    <scope>NUCLEOTIDE SEQUENCE [LARGE SCALE GENOMIC DNA]</scope>
    <source>
        <strain evidence="5 6">NBRC 101312</strain>
    </source>
</reference>
<keyword evidence="6" id="KW-1185">Reference proteome</keyword>
<keyword evidence="2" id="KW-1003">Cell membrane</keyword>
<evidence type="ECO:0000256" key="1">
    <source>
        <dbReference type="ARBA" id="ARBA00004651"/>
    </source>
</evidence>
<dbReference type="InterPro" id="IPR001054">
    <property type="entry name" value="A/G_cyclase"/>
</dbReference>
<evidence type="ECO:0000313" key="5">
    <source>
        <dbReference type="EMBL" id="GAA5439429.1"/>
    </source>
</evidence>
<dbReference type="InterPro" id="IPR050697">
    <property type="entry name" value="Adenylyl/Guanylyl_Cyclase_3/4"/>
</dbReference>
<comment type="subcellular location">
    <subcellularLocation>
        <location evidence="1">Cell membrane</location>
        <topology evidence="1">Multi-pass membrane protein</topology>
    </subcellularLocation>
</comment>
<evidence type="ECO:0000256" key="2">
    <source>
        <dbReference type="ARBA" id="ARBA00022475"/>
    </source>
</evidence>
<dbReference type="Pfam" id="PF00211">
    <property type="entry name" value="Guanylate_cyc"/>
    <property type="match status" value="1"/>
</dbReference>
<comment type="caution">
    <text evidence="5">The sequence shown here is derived from an EMBL/GenBank/DDBJ whole genome shotgun (WGS) entry which is preliminary data.</text>
</comment>
<dbReference type="InterPro" id="IPR029787">
    <property type="entry name" value="Nucleotide_cyclase"/>
</dbReference>
<dbReference type="CDD" id="cd07302">
    <property type="entry name" value="CHD"/>
    <property type="match status" value="1"/>
</dbReference>
<evidence type="ECO:0000259" key="4">
    <source>
        <dbReference type="PROSITE" id="PS50125"/>
    </source>
</evidence>
<dbReference type="Proteomes" id="UP001423409">
    <property type="component" value="Unassembled WGS sequence"/>
</dbReference>
<dbReference type="EMBL" id="BAABQU010000008">
    <property type="protein sequence ID" value="GAA5439429.1"/>
    <property type="molecule type" value="Genomic_DNA"/>
</dbReference>
<gene>
    <name evidence="5" type="ORF">Dcae01_00929</name>
</gene>
<evidence type="ECO:0000313" key="6">
    <source>
        <dbReference type="Proteomes" id="UP001423409"/>
    </source>
</evidence>
<dbReference type="Gene3D" id="3.30.70.1230">
    <property type="entry name" value="Nucleotide cyclase"/>
    <property type="match status" value="1"/>
</dbReference>
<sequence>MMKVSVMADLLLPLPGDHDSTMACLVLVDLVGSTAMATTLPLRNYQTLMQEFVQVMILSFEARGGQVLQHQGDAVLAWWPLEQAGAACVAAAEAHTRAARLTLAAQLGQQLRVRAGVSGGEVIMGVVGRQDSAYGLPVNYATRLCGAAQPGQTLLCDSVLGYVPHLPTRPYEPLHLRGFGDNCRAHLLQPLPTPGPRAADES</sequence>
<accession>A0ABP9UCI8</accession>
<dbReference type="PANTHER" id="PTHR43081:SF17">
    <property type="entry name" value="BLL5647 PROTEIN"/>
    <property type="match status" value="1"/>
</dbReference>
<dbReference type="SUPFAM" id="SSF55073">
    <property type="entry name" value="Nucleotide cyclase"/>
    <property type="match status" value="1"/>
</dbReference>
<keyword evidence="3" id="KW-0472">Membrane</keyword>
<dbReference type="PANTHER" id="PTHR43081">
    <property type="entry name" value="ADENYLATE CYCLASE, TERMINAL-DIFFERENTIATION SPECIFIC-RELATED"/>
    <property type="match status" value="1"/>
</dbReference>
<name>A0ABP9UCI8_9DEIO</name>
<proteinExistence type="predicted"/>
<protein>
    <recommendedName>
        <fullName evidence="4">Guanylate cyclase domain-containing protein</fullName>
    </recommendedName>
</protein>
<dbReference type="PROSITE" id="PS50125">
    <property type="entry name" value="GUANYLATE_CYCLASE_2"/>
    <property type="match status" value="1"/>
</dbReference>
<evidence type="ECO:0000256" key="3">
    <source>
        <dbReference type="ARBA" id="ARBA00023136"/>
    </source>
</evidence>